<comment type="similarity">
    <text evidence="1">Belongs to the aerolysin family.</text>
</comment>
<dbReference type="AlphaFoldDB" id="A0A9N9C053"/>
<evidence type="ECO:0000259" key="3">
    <source>
        <dbReference type="Pfam" id="PF01117"/>
    </source>
</evidence>
<keyword evidence="5" id="KW-1185">Reference proteome</keyword>
<reference evidence="4" key="1">
    <citation type="submission" date="2021-06" db="EMBL/GenBank/DDBJ databases">
        <authorList>
            <person name="Kallberg Y."/>
            <person name="Tangrot J."/>
            <person name="Rosling A."/>
        </authorList>
    </citation>
    <scope>NUCLEOTIDE SEQUENCE</scope>
    <source>
        <strain evidence="4">87-6 pot B 2015</strain>
    </source>
</reference>
<comment type="caution">
    <text evidence="4">The sequence shown here is derived from an EMBL/GenBank/DDBJ whole genome shotgun (WGS) entry which is preliminary data.</text>
</comment>
<dbReference type="Proteomes" id="UP000789375">
    <property type="component" value="Unassembled WGS sequence"/>
</dbReference>
<feature type="domain" description="Aerolysin-like C-terminal" evidence="3">
    <location>
        <begin position="414"/>
        <end position="703"/>
    </location>
</feature>
<gene>
    <name evidence="4" type="ORF">FMOSSE_LOCUS8039</name>
</gene>
<dbReference type="Gene3D" id="2.170.15.10">
    <property type="entry name" value="Proaerolysin, chain A, domain 3"/>
    <property type="match status" value="1"/>
</dbReference>
<name>A0A9N9C053_FUNMO</name>
<proteinExistence type="inferred from homology"/>
<protein>
    <submittedName>
        <fullName evidence="4">7366_t:CDS:1</fullName>
    </submittedName>
</protein>
<organism evidence="4 5">
    <name type="scientific">Funneliformis mosseae</name>
    <name type="common">Endomycorrhizal fungus</name>
    <name type="synonym">Glomus mosseae</name>
    <dbReference type="NCBI Taxonomy" id="27381"/>
    <lineage>
        <taxon>Eukaryota</taxon>
        <taxon>Fungi</taxon>
        <taxon>Fungi incertae sedis</taxon>
        <taxon>Mucoromycota</taxon>
        <taxon>Glomeromycotina</taxon>
        <taxon>Glomeromycetes</taxon>
        <taxon>Glomerales</taxon>
        <taxon>Glomeraceae</taxon>
        <taxon>Funneliformis</taxon>
    </lineage>
</organism>
<dbReference type="Pfam" id="PF01117">
    <property type="entry name" value="Aerolysin"/>
    <property type="match status" value="1"/>
</dbReference>
<dbReference type="SUPFAM" id="SSF56973">
    <property type="entry name" value="Aerolisin/ETX pore-forming domain"/>
    <property type="match status" value="1"/>
</dbReference>
<accession>A0A9N9C053</accession>
<sequence>MNSISENLRISAQNLQELILANNKVASYEKSCDASDQLQDIQKSQPTKCNENSWNKRVRAFLLLNKKKFHEDLAKMFPESQMPFEDTLFESETRRLVVRIKIEFFKRSSDAGFPSDICDDIYKKFIDVIRSNTAELKAINALYLSSTKEKYSETCEQLEAKYVVNLHSRLLGEPKSLDKILTKCRVDILDKYDEKASKFPSFITNDYRSVFQYRLLSRDTEFATQYRAYTEQYMDDFRRNVDDLYNQILSDYQIQVNTNLPTFPMSETELECDEKKNATSDFDSKTKAIPGRQRSSSEAYIKRRRKALIDSINMEQNHMNIFNMESSDYLCTTLWDEKIQHIRDAVKNGDYVTITEYQEDFRTFKDSYGLAARGPASSIVWNRRKKETDSWEENIVRLLSARPFNGKNMEFIYNNIMNSTLTPIDQLAADLGWGWAGNGQYKRASTGYKWVCTMKPDGFWNDRPPSFMLYDFKHGFKNLVPSDPIIEYINPRQINTRIYGPYPDDFTITRKVDYIVTEQLTWESSKKFSFDQEISDSYKQGIKEMWETSIGLRFGFSQELFNKHGRTKTFTRTESNTSEIFIPAGKRIMVTSIVSDQSITVNYIATLIVTASLRIYGFLRLGSEENLDANYHSEFRGDRSEKYWHYDFGDMTEIFDQMIQNRAPWLWNECLHDHPRISSSVEQLKDPKKYEFIVSGKFHGINGVRELKKRPQS</sequence>
<evidence type="ECO:0000256" key="2">
    <source>
        <dbReference type="ARBA" id="ARBA00023157"/>
    </source>
</evidence>
<evidence type="ECO:0000256" key="1">
    <source>
        <dbReference type="ARBA" id="ARBA00009831"/>
    </source>
</evidence>
<evidence type="ECO:0000313" key="5">
    <source>
        <dbReference type="Proteomes" id="UP000789375"/>
    </source>
</evidence>
<dbReference type="EMBL" id="CAJVPP010002011">
    <property type="protein sequence ID" value="CAG8582925.1"/>
    <property type="molecule type" value="Genomic_DNA"/>
</dbReference>
<dbReference type="InterPro" id="IPR055267">
    <property type="entry name" value="Aerolysin-like_C"/>
</dbReference>
<keyword evidence="2" id="KW-1015">Disulfide bond</keyword>
<evidence type="ECO:0000313" key="4">
    <source>
        <dbReference type="EMBL" id="CAG8582925.1"/>
    </source>
</evidence>